<reference evidence="1 2" key="1">
    <citation type="submission" date="2019-08" db="EMBL/GenBank/DDBJ databases">
        <title>Genomes of Subsaximicrobium wynnwilliamsii strains.</title>
        <authorList>
            <person name="Bowman J.P."/>
        </authorList>
    </citation>
    <scope>NUCLEOTIDE SEQUENCE [LARGE SCALE GENOMIC DNA]</scope>
    <source>
        <strain evidence="1 2">2-80-2</strain>
    </source>
</reference>
<dbReference type="AlphaFoldDB" id="A0A5C6ZIA8"/>
<dbReference type="RefSeq" id="WP_147085998.1">
    <property type="nucleotide sequence ID" value="NZ_VORM01000012.1"/>
</dbReference>
<evidence type="ECO:0000313" key="1">
    <source>
        <dbReference type="EMBL" id="TXD89640.1"/>
    </source>
</evidence>
<gene>
    <name evidence="1" type="ORF">ESY86_07590</name>
</gene>
<keyword evidence="2" id="KW-1185">Reference proteome</keyword>
<evidence type="ECO:0000313" key="2">
    <source>
        <dbReference type="Proteomes" id="UP000321578"/>
    </source>
</evidence>
<proteinExistence type="predicted"/>
<dbReference type="Proteomes" id="UP000321578">
    <property type="component" value="Unassembled WGS sequence"/>
</dbReference>
<comment type="caution">
    <text evidence="1">The sequence shown here is derived from an EMBL/GenBank/DDBJ whole genome shotgun (WGS) entry which is preliminary data.</text>
</comment>
<dbReference type="Pfam" id="PF09697">
    <property type="entry name" value="Porph_ging"/>
    <property type="match status" value="1"/>
</dbReference>
<protein>
    <submittedName>
        <fullName evidence="1">GLPGLI family protein</fullName>
    </submittedName>
</protein>
<dbReference type="NCBIfam" id="TIGR01200">
    <property type="entry name" value="GLPGLI"/>
    <property type="match status" value="1"/>
</dbReference>
<accession>A0A5C6ZIA8</accession>
<dbReference type="InterPro" id="IPR005901">
    <property type="entry name" value="GLPGLI"/>
</dbReference>
<organism evidence="1 2">
    <name type="scientific">Subsaximicrobium wynnwilliamsii</name>
    <dbReference type="NCBI Taxonomy" id="291179"/>
    <lineage>
        <taxon>Bacteria</taxon>
        <taxon>Pseudomonadati</taxon>
        <taxon>Bacteroidota</taxon>
        <taxon>Flavobacteriia</taxon>
        <taxon>Flavobacteriales</taxon>
        <taxon>Flavobacteriaceae</taxon>
        <taxon>Subsaximicrobium</taxon>
    </lineage>
</organism>
<dbReference type="OrthoDB" id="713598at2"/>
<sequence length="241" mass="27811">MKHLLIIIIILLNYPLSAQVKSGFLTYGESIVHAPVDTSKIKDRQVKEIIAQQNSAIEQALSSDSDLYELSFNRQEANFQVIPFVENDINPYLKRAVSPGIYYSNLKEDFKLHQLFAYDDYYLIRQNANVYVWNISKEKKKIGDYTCYKATTTIENGRTIKTEITAWFTPEIPFRFGPKNYGGLPGLILALEERGHYFYAKKIVLKQEEKKVKIPHKGKQVSQTEFTEIGRAVMKQMKGED</sequence>
<dbReference type="EMBL" id="VORO01000006">
    <property type="protein sequence ID" value="TXD89640.1"/>
    <property type="molecule type" value="Genomic_DNA"/>
</dbReference>
<name>A0A5C6ZIA8_9FLAO</name>